<keyword evidence="5" id="KW-0067">ATP-binding</keyword>
<feature type="domain" description="Protein kinase" evidence="6">
    <location>
        <begin position="18"/>
        <end position="280"/>
    </location>
</feature>
<reference evidence="7 8" key="1">
    <citation type="journal article" date="2010" name="Stand. Genomic Sci.">
        <title>Complete genome sequence of Streptosporangium roseum type strain (NI 9100).</title>
        <authorList>
            <person name="Nolan M."/>
            <person name="Sikorski J."/>
            <person name="Jando M."/>
            <person name="Lucas S."/>
            <person name="Lapidus A."/>
            <person name="Glavina Del Rio T."/>
            <person name="Chen F."/>
            <person name="Tice H."/>
            <person name="Pitluck S."/>
            <person name="Cheng J.F."/>
            <person name="Chertkov O."/>
            <person name="Sims D."/>
            <person name="Meincke L."/>
            <person name="Brettin T."/>
            <person name="Han C."/>
            <person name="Detter J.C."/>
            <person name="Bruce D."/>
            <person name="Goodwin L."/>
            <person name="Land M."/>
            <person name="Hauser L."/>
            <person name="Chang Y.J."/>
            <person name="Jeffries C.D."/>
            <person name="Ivanova N."/>
            <person name="Mavromatis K."/>
            <person name="Mikhailova N."/>
            <person name="Chen A."/>
            <person name="Palaniappan K."/>
            <person name="Chain P."/>
            <person name="Rohde M."/>
            <person name="Goker M."/>
            <person name="Bristow J."/>
            <person name="Eisen J.A."/>
            <person name="Markowitz V."/>
            <person name="Hugenholtz P."/>
            <person name="Kyrpides N.C."/>
            <person name="Klenk H.P."/>
        </authorList>
    </citation>
    <scope>NUCLEOTIDE SEQUENCE [LARGE SCALE GENOMIC DNA]</scope>
    <source>
        <strain evidence="8">ATCC 12428 / DSM 43021 / JCM 3005 / NI 9100</strain>
    </source>
</reference>
<evidence type="ECO:0000256" key="4">
    <source>
        <dbReference type="ARBA" id="ARBA00022777"/>
    </source>
</evidence>
<keyword evidence="7" id="KW-0723">Serine/threonine-protein kinase</keyword>
<dbReference type="InterPro" id="IPR008271">
    <property type="entry name" value="Ser/Thr_kinase_AS"/>
</dbReference>
<evidence type="ECO:0000256" key="3">
    <source>
        <dbReference type="ARBA" id="ARBA00022741"/>
    </source>
</evidence>
<dbReference type="OrthoDB" id="3496652at2"/>
<dbReference type="CDD" id="cd14014">
    <property type="entry name" value="STKc_PknB_like"/>
    <property type="match status" value="1"/>
</dbReference>
<dbReference type="InterPro" id="IPR011042">
    <property type="entry name" value="6-blade_b-propeller_TolB-like"/>
</dbReference>
<keyword evidence="4 7" id="KW-0418">Kinase</keyword>
<dbReference type="eggNOG" id="COG0515">
    <property type="taxonomic scope" value="Bacteria"/>
</dbReference>
<sequence>MTDLAPLRADDPSYVGAYELLGRVGEGGQGSVFLGVSPSGERVAVKLLRQSPGTEGPGMEDGRAGTAPGPLREIEILSRVAPFCTAQVVETGMFGAQPYIVSEYIAGPTLQQVVDTEGPLREARLRRLAVGTMTALSAIHRAGVVHRDFKPSNVLLGRDGPRVIDFGIARALDASATGSGVVGTPPYMAPEQLESALVGPPADLFAWGSTMVFAATGKPPFGVDSLPAIVNRILHRDPDLGDLDGDLRDLVGECLSKDPGQRPAAKDALLRLLGARERRLDGDLLTAGTAVASGSPERPELAAAPLIRRDRGRTLLAGVAVAVALLSGGAVYAVVRGSVLDDAKVSAPPSPAVIREVTDAPAAPAREIRLPELKLRMHENPGDPVRITSYMHLRKDVSSSYARDAKSGEFQSIGPYQEPLVSPDGAWTAVLPWVKANTPGPRDSIRLIKQATGQEFLVHTVSKPMANYNPYWSSDSRRVLLTTYDRSVGTRQVLGFVIVDVATAKATAVSVDTGGIGAFPFMWAPGESTVAVRFPSGSGAGLRFFDLRGKTVRTIPAVGEPSSNENTFSPAGKQFVTACPDRRAAACLWDTVTGRRRATVPVPAANTLIGWYNDAHVILVDRTKDPRRVVVVNAKGKVVRTLVDIPADELEGNNGRFVPRYTRN</sequence>
<dbReference type="Gene3D" id="2.120.10.30">
    <property type="entry name" value="TolB, C-terminal domain"/>
    <property type="match status" value="1"/>
</dbReference>
<dbReference type="PANTHER" id="PTHR43671">
    <property type="entry name" value="SERINE/THREONINE-PROTEIN KINASE NEK"/>
    <property type="match status" value="1"/>
</dbReference>
<dbReference type="Proteomes" id="UP000002029">
    <property type="component" value="Chromosome"/>
</dbReference>
<name>D2BE70_STRRD</name>
<evidence type="ECO:0000256" key="5">
    <source>
        <dbReference type="ARBA" id="ARBA00022840"/>
    </source>
</evidence>
<dbReference type="AlphaFoldDB" id="D2BE70"/>
<dbReference type="InterPro" id="IPR011009">
    <property type="entry name" value="Kinase-like_dom_sf"/>
</dbReference>
<dbReference type="KEGG" id="sro:Sros_7433"/>
<dbReference type="GO" id="GO:0005524">
    <property type="term" value="F:ATP binding"/>
    <property type="evidence" value="ECO:0007669"/>
    <property type="project" value="UniProtKB-KW"/>
</dbReference>
<keyword evidence="3" id="KW-0547">Nucleotide-binding</keyword>
<evidence type="ECO:0000256" key="2">
    <source>
        <dbReference type="ARBA" id="ARBA00022679"/>
    </source>
</evidence>
<dbReference type="HOGENOM" id="CLU_000288_135_1_11"/>
<dbReference type="GO" id="GO:0004674">
    <property type="term" value="F:protein serine/threonine kinase activity"/>
    <property type="evidence" value="ECO:0007669"/>
    <property type="project" value="UniProtKB-KW"/>
</dbReference>
<dbReference type="STRING" id="479432.Sros_7433"/>
<keyword evidence="8" id="KW-1185">Reference proteome</keyword>
<dbReference type="Gene3D" id="1.10.510.10">
    <property type="entry name" value="Transferase(Phosphotransferase) domain 1"/>
    <property type="match status" value="1"/>
</dbReference>
<dbReference type="SUPFAM" id="SSF82171">
    <property type="entry name" value="DPP6 N-terminal domain-like"/>
    <property type="match status" value="1"/>
</dbReference>
<dbReference type="PANTHER" id="PTHR43671:SF13">
    <property type="entry name" value="SERINE_THREONINE-PROTEIN KINASE NEK2"/>
    <property type="match status" value="1"/>
</dbReference>
<dbReference type="EMBL" id="CP001814">
    <property type="protein sequence ID" value="ACZ90116.1"/>
    <property type="molecule type" value="Genomic_DNA"/>
</dbReference>
<keyword evidence="2" id="KW-0808">Transferase</keyword>
<organism evidence="7 8">
    <name type="scientific">Streptosporangium roseum (strain ATCC 12428 / DSM 43021 / JCM 3005 / KCTC 9067 / NCIMB 10171 / NRRL 2505 / NI 9100)</name>
    <dbReference type="NCBI Taxonomy" id="479432"/>
    <lineage>
        <taxon>Bacteria</taxon>
        <taxon>Bacillati</taxon>
        <taxon>Actinomycetota</taxon>
        <taxon>Actinomycetes</taxon>
        <taxon>Streptosporangiales</taxon>
        <taxon>Streptosporangiaceae</taxon>
        <taxon>Streptosporangium</taxon>
    </lineage>
</organism>
<evidence type="ECO:0000256" key="1">
    <source>
        <dbReference type="ARBA" id="ARBA00012513"/>
    </source>
</evidence>
<evidence type="ECO:0000313" key="8">
    <source>
        <dbReference type="Proteomes" id="UP000002029"/>
    </source>
</evidence>
<dbReference type="InterPro" id="IPR050660">
    <property type="entry name" value="NEK_Ser/Thr_kinase"/>
</dbReference>
<dbReference type="RefSeq" id="WP_012893846.1">
    <property type="nucleotide sequence ID" value="NC_013595.1"/>
</dbReference>
<dbReference type="eggNOG" id="COG0823">
    <property type="taxonomic scope" value="Bacteria"/>
</dbReference>
<protein>
    <recommendedName>
        <fullName evidence="1">non-specific serine/threonine protein kinase</fullName>
        <ecNumber evidence="1">2.7.11.1</ecNumber>
    </recommendedName>
</protein>
<evidence type="ECO:0000259" key="6">
    <source>
        <dbReference type="PROSITE" id="PS50011"/>
    </source>
</evidence>
<dbReference type="PROSITE" id="PS00108">
    <property type="entry name" value="PROTEIN_KINASE_ST"/>
    <property type="match status" value="1"/>
</dbReference>
<gene>
    <name evidence="7" type="ordered locus">Sros_7433</name>
</gene>
<dbReference type="EC" id="2.7.11.1" evidence="1"/>
<evidence type="ECO:0000313" key="7">
    <source>
        <dbReference type="EMBL" id="ACZ90116.1"/>
    </source>
</evidence>
<dbReference type="InterPro" id="IPR000719">
    <property type="entry name" value="Prot_kinase_dom"/>
</dbReference>
<dbReference type="Pfam" id="PF00069">
    <property type="entry name" value="Pkinase"/>
    <property type="match status" value="1"/>
</dbReference>
<dbReference type="PROSITE" id="PS50011">
    <property type="entry name" value="PROTEIN_KINASE_DOM"/>
    <property type="match status" value="1"/>
</dbReference>
<accession>D2BE70</accession>
<proteinExistence type="predicted"/>
<dbReference type="SUPFAM" id="SSF56112">
    <property type="entry name" value="Protein kinase-like (PK-like)"/>
    <property type="match status" value="1"/>
</dbReference>